<evidence type="ECO:0000256" key="5">
    <source>
        <dbReference type="ARBA" id="ARBA00023136"/>
    </source>
</evidence>
<evidence type="ECO:0000256" key="4">
    <source>
        <dbReference type="ARBA" id="ARBA00022989"/>
    </source>
</evidence>
<dbReference type="InterPro" id="IPR001851">
    <property type="entry name" value="ABC_transp_permease"/>
</dbReference>
<sequence>MGDIILSALTEGVFWSIVAIGLYISFRILHLSDMTTEGSFPLGACLAIVSILNDLSPLMALVVSFIGGALAGLVTGVLINRLRIPNLLAGILTMSAFYSINLKIMQRPNLNILGKNTLVNYITHQSNVLPYAYLWLGSLMVALLLTALYFFFKTEVGQALIASGDNAEMAMSSGIPVERMKILGLMLANGIIALGGGLLAQKGNFADVNMGIGVIVVALASIIIGEVIFPYVTFGQRLICIVLGSIIYRFLLASVISLKVISANDFKLFSALLIAVCLALPLIREKIHR</sequence>
<protein>
    <submittedName>
        <fullName evidence="7">Branched-chain amino acid ABC transporter, permease protein</fullName>
    </submittedName>
</protein>
<evidence type="ECO:0000256" key="1">
    <source>
        <dbReference type="ARBA" id="ARBA00004651"/>
    </source>
</evidence>
<comment type="subcellular location">
    <subcellularLocation>
        <location evidence="1">Cell membrane</location>
        <topology evidence="1">Multi-pass membrane protein</topology>
    </subcellularLocation>
</comment>
<keyword evidence="8" id="KW-1185">Reference proteome</keyword>
<dbReference type="RefSeq" id="WP_066714080.1">
    <property type="nucleotide sequence ID" value="NZ_JARFNM010000001.1"/>
</dbReference>
<feature type="transmembrane region" description="Helical" evidence="6">
    <location>
        <begin position="266"/>
        <end position="283"/>
    </location>
</feature>
<feature type="transmembrane region" description="Helical" evidence="6">
    <location>
        <begin position="58"/>
        <end position="79"/>
    </location>
</feature>
<dbReference type="PANTHER" id="PTHR32196">
    <property type="entry name" value="ABC TRANSPORTER PERMEASE PROTEIN YPHD-RELATED-RELATED"/>
    <property type="match status" value="1"/>
</dbReference>
<keyword evidence="5 6" id="KW-0472">Membrane</keyword>
<keyword evidence="3 6" id="KW-0812">Transmembrane</keyword>
<dbReference type="CDD" id="cd06574">
    <property type="entry name" value="TM_PBP1_branched-chain-AA_like"/>
    <property type="match status" value="1"/>
</dbReference>
<dbReference type="STRING" id="1497955.HMPREF1872_00779"/>
<feature type="transmembrane region" description="Helical" evidence="6">
    <location>
        <begin position="12"/>
        <end position="29"/>
    </location>
</feature>
<reference evidence="8" key="1">
    <citation type="submission" date="2016-01" db="EMBL/GenBank/DDBJ databases">
        <authorList>
            <person name="Mitreva M."/>
            <person name="Pepin K.H."/>
            <person name="Mihindukulasuriya K.A."/>
            <person name="Fulton R."/>
            <person name="Fronick C."/>
            <person name="O'Laughlin M."/>
            <person name="Miner T."/>
            <person name="Herter B."/>
            <person name="Rosa B.A."/>
            <person name="Cordes M."/>
            <person name="Tomlinson C."/>
            <person name="Wollam A."/>
            <person name="Palsikar V.B."/>
            <person name="Mardis E.R."/>
            <person name="Wilson R.K."/>
        </authorList>
    </citation>
    <scope>NUCLEOTIDE SEQUENCE [LARGE SCALE GENOMIC DNA]</scope>
    <source>
        <strain evidence="8">KA00274</strain>
    </source>
</reference>
<feature type="transmembrane region" description="Helical" evidence="6">
    <location>
        <begin position="239"/>
        <end position="260"/>
    </location>
</feature>
<evidence type="ECO:0000256" key="3">
    <source>
        <dbReference type="ARBA" id="ARBA00022692"/>
    </source>
</evidence>
<dbReference type="PANTHER" id="PTHR32196:SF69">
    <property type="entry name" value="BRANCHED-CHAIN AMINO ACID TRANSPORT SYSTEM, PERMEASE PROTEIN"/>
    <property type="match status" value="1"/>
</dbReference>
<proteinExistence type="predicted"/>
<keyword evidence="2" id="KW-1003">Cell membrane</keyword>
<dbReference type="OrthoDB" id="9778389at2"/>
<accession>A0A133YCJ6</accession>
<dbReference type="GO" id="GO:0005886">
    <property type="term" value="C:plasma membrane"/>
    <property type="evidence" value="ECO:0007669"/>
    <property type="project" value="UniProtKB-SubCell"/>
</dbReference>
<evidence type="ECO:0000256" key="6">
    <source>
        <dbReference type="SAM" id="Phobius"/>
    </source>
</evidence>
<organism evidence="7 8">
    <name type="scientific">Amygdalobacter nucleatus</name>
    <dbReference type="NCBI Taxonomy" id="3029274"/>
    <lineage>
        <taxon>Bacteria</taxon>
        <taxon>Bacillati</taxon>
        <taxon>Bacillota</taxon>
        <taxon>Clostridia</taxon>
        <taxon>Eubacteriales</taxon>
        <taxon>Oscillospiraceae</taxon>
        <taxon>Amygdalobacter</taxon>
    </lineage>
</organism>
<evidence type="ECO:0000313" key="7">
    <source>
        <dbReference type="EMBL" id="KXB40902.1"/>
    </source>
</evidence>
<feature type="transmembrane region" description="Helical" evidence="6">
    <location>
        <begin position="86"/>
        <end position="105"/>
    </location>
</feature>
<comment type="caution">
    <text evidence="7">The sequence shown here is derived from an EMBL/GenBank/DDBJ whole genome shotgun (WGS) entry which is preliminary data.</text>
</comment>
<dbReference type="GO" id="GO:0022857">
    <property type="term" value="F:transmembrane transporter activity"/>
    <property type="evidence" value="ECO:0007669"/>
    <property type="project" value="InterPro"/>
</dbReference>
<dbReference type="PATRIC" id="fig|1497955.3.peg.754"/>
<dbReference type="EMBL" id="LSCV01000023">
    <property type="protein sequence ID" value="KXB40902.1"/>
    <property type="molecule type" value="Genomic_DNA"/>
</dbReference>
<gene>
    <name evidence="7" type="ORF">HMPREF1872_00779</name>
</gene>
<evidence type="ECO:0000313" key="8">
    <source>
        <dbReference type="Proteomes" id="UP000070080"/>
    </source>
</evidence>
<evidence type="ECO:0000256" key="2">
    <source>
        <dbReference type="ARBA" id="ARBA00022475"/>
    </source>
</evidence>
<dbReference type="AlphaFoldDB" id="A0A133YCJ6"/>
<feature type="transmembrane region" description="Helical" evidence="6">
    <location>
        <begin position="132"/>
        <end position="152"/>
    </location>
</feature>
<dbReference type="Pfam" id="PF02653">
    <property type="entry name" value="BPD_transp_2"/>
    <property type="match status" value="1"/>
</dbReference>
<keyword evidence="4 6" id="KW-1133">Transmembrane helix</keyword>
<dbReference type="Proteomes" id="UP000070080">
    <property type="component" value="Unassembled WGS sequence"/>
</dbReference>
<name>A0A133YCJ6_9FIRM</name>
<feature type="transmembrane region" description="Helical" evidence="6">
    <location>
        <begin position="212"/>
        <end position="232"/>
    </location>
</feature>
<feature type="transmembrane region" description="Helical" evidence="6">
    <location>
        <begin position="182"/>
        <end position="200"/>
    </location>
</feature>